<comment type="subcellular location">
    <subcellularLocation>
        <location evidence="1">Membrane</location>
        <topology evidence="1">Multi-pass membrane protein</topology>
    </subcellularLocation>
</comment>
<sequence>MLTSVIDEVPKSAHLTWTHVGIGLLFLLLDASLSVFFQLGLSASIITAALRCIVQLSVMGLVLQKVFESDNPWAVAGITCLLILLGTTETVFNKSKRRFSHMFPIVLLSMTSSAIPVSILGTRFAMGYDPFWAPAAYIPVLGMLCGNTISAIVVSTTSVLRDVKDNRDKVEMYLAFGGSRMEACKPIVTEALRLALTPTLNQMSVIGLISIPGMMTGAILGGSSVEQAAKLQMVIMFLISAATALAAIMATALACTIVIDNEQRIREERITDSRVALGILRDRISGAVAGGLKRLRLKRGADQSDRVLG</sequence>
<feature type="transmembrane region" description="Helical" evidence="6">
    <location>
        <begin position="48"/>
        <end position="67"/>
    </location>
</feature>
<dbReference type="Pfam" id="PF03649">
    <property type="entry name" value="UPF0014"/>
    <property type="match status" value="1"/>
</dbReference>
<evidence type="ECO:0000256" key="5">
    <source>
        <dbReference type="ARBA" id="ARBA00023136"/>
    </source>
</evidence>
<dbReference type="PANTHER" id="PTHR30028:SF0">
    <property type="entry name" value="PROTEIN ALUMINUM SENSITIVE 3"/>
    <property type="match status" value="1"/>
</dbReference>
<proteinExistence type="inferred from homology"/>
<keyword evidence="4 6" id="KW-1133">Transmembrane helix</keyword>
<gene>
    <name evidence="7" type="ORF">M408DRAFT_326209</name>
</gene>
<dbReference type="AlphaFoldDB" id="A0A0C3BPX7"/>
<feature type="transmembrane region" description="Helical" evidence="6">
    <location>
        <begin position="73"/>
        <end position="92"/>
    </location>
</feature>
<dbReference type="HOGENOM" id="CLU_076147_0_0_1"/>
<organism evidence="7 8">
    <name type="scientific">Serendipita vermifera MAFF 305830</name>
    <dbReference type="NCBI Taxonomy" id="933852"/>
    <lineage>
        <taxon>Eukaryota</taxon>
        <taxon>Fungi</taxon>
        <taxon>Dikarya</taxon>
        <taxon>Basidiomycota</taxon>
        <taxon>Agaricomycotina</taxon>
        <taxon>Agaricomycetes</taxon>
        <taxon>Sebacinales</taxon>
        <taxon>Serendipitaceae</taxon>
        <taxon>Serendipita</taxon>
    </lineage>
</organism>
<feature type="transmembrane region" description="Helical" evidence="6">
    <location>
        <begin position="104"/>
        <end position="124"/>
    </location>
</feature>
<feature type="transmembrane region" description="Helical" evidence="6">
    <location>
        <begin position="20"/>
        <end position="41"/>
    </location>
</feature>
<protein>
    <submittedName>
        <fullName evidence="7">Uncharacterized protein</fullName>
    </submittedName>
</protein>
<evidence type="ECO:0000256" key="4">
    <source>
        <dbReference type="ARBA" id="ARBA00022989"/>
    </source>
</evidence>
<dbReference type="PANTHER" id="PTHR30028">
    <property type="entry name" value="UPF0014 INNER MEMBRANE PROTEIN YBBM-RELATED"/>
    <property type="match status" value="1"/>
</dbReference>
<dbReference type="InterPro" id="IPR005226">
    <property type="entry name" value="UPF0014_fam"/>
</dbReference>
<feature type="transmembrane region" description="Helical" evidence="6">
    <location>
        <begin position="136"/>
        <end position="160"/>
    </location>
</feature>
<feature type="transmembrane region" description="Helical" evidence="6">
    <location>
        <begin position="234"/>
        <end position="259"/>
    </location>
</feature>
<accession>A0A0C3BPX7</accession>
<evidence type="ECO:0000256" key="3">
    <source>
        <dbReference type="ARBA" id="ARBA00022692"/>
    </source>
</evidence>
<name>A0A0C3BPX7_SERVB</name>
<evidence type="ECO:0000256" key="1">
    <source>
        <dbReference type="ARBA" id="ARBA00004141"/>
    </source>
</evidence>
<evidence type="ECO:0000313" key="7">
    <source>
        <dbReference type="EMBL" id="KIM33516.1"/>
    </source>
</evidence>
<feature type="transmembrane region" description="Helical" evidence="6">
    <location>
        <begin position="203"/>
        <end position="222"/>
    </location>
</feature>
<reference evidence="7 8" key="1">
    <citation type="submission" date="2014-04" db="EMBL/GenBank/DDBJ databases">
        <authorList>
            <consortium name="DOE Joint Genome Institute"/>
            <person name="Kuo A."/>
            <person name="Zuccaro A."/>
            <person name="Kohler A."/>
            <person name="Nagy L.G."/>
            <person name="Floudas D."/>
            <person name="Copeland A."/>
            <person name="Barry K.W."/>
            <person name="Cichocki N."/>
            <person name="Veneault-Fourrey C."/>
            <person name="LaButti K."/>
            <person name="Lindquist E.A."/>
            <person name="Lipzen A."/>
            <person name="Lundell T."/>
            <person name="Morin E."/>
            <person name="Murat C."/>
            <person name="Sun H."/>
            <person name="Tunlid A."/>
            <person name="Henrissat B."/>
            <person name="Grigoriev I.V."/>
            <person name="Hibbett D.S."/>
            <person name="Martin F."/>
            <person name="Nordberg H.P."/>
            <person name="Cantor M.N."/>
            <person name="Hua S.X."/>
        </authorList>
    </citation>
    <scope>NUCLEOTIDE SEQUENCE [LARGE SCALE GENOMIC DNA]</scope>
    <source>
        <strain evidence="7 8">MAFF 305830</strain>
    </source>
</reference>
<keyword evidence="5 6" id="KW-0472">Membrane</keyword>
<comment type="similarity">
    <text evidence="2">Belongs to the UPF0014 family.</text>
</comment>
<dbReference type="OrthoDB" id="432685at2759"/>
<keyword evidence="8" id="KW-1185">Reference proteome</keyword>
<keyword evidence="3 6" id="KW-0812">Transmembrane</keyword>
<dbReference type="GO" id="GO:0005886">
    <property type="term" value="C:plasma membrane"/>
    <property type="evidence" value="ECO:0007669"/>
    <property type="project" value="TreeGrafter"/>
</dbReference>
<evidence type="ECO:0000256" key="6">
    <source>
        <dbReference type="SAM" id="Phobius"/>
    </source>
</evidence>
<evidence type="ECO:0000256" key="2">
    <source>
        <dbReference type="ARBA" id="ARBA00005268"/>
    </source>
</evidence>
<dbReference type="EMBL" id="KN824278">
    <property type="protein sequence ID" value="KIM33516.1"/>
    <property type="molecule type" value="Genomic_DNA"/>
</dbReference>
<reference evidence="8" key="2">
    <citation type="submission" date="2015-01" db="EMBL/GenBank/DDBJ databases">
        <title>Evolutionary Origins and Diversification of the Mycorrhizal Mutualists.</title>
        <authorList>
            <consortium name="DOE Joint Genome Institute"/>
            <consortium name="Mycorrhizal Genomics Consortium"/>
            <person name="Kohler A."/>
            <person name="Kuo A."/>
            <person name="Nagy L.G."/>
            <person name="Floudas D."/>
            <person name="Copeland A."/>
            <person name="Barry K.W."/>
            <person name="Cichocki N."/>
            <person name="Veneault-Fourrey C."/>
            <person name="LaButti K."/>
            <person name="Lindquist E.A."/>
            <person name="Lipzen A."/>
            <person name="Lundell T."/>
            <person name="Morin E."/>
            <person name="Murat C."/>
            <person name="Riley R."/>
            <person name="Ohm R."/>
            <person name="Sun H."/>
            <person name="Tunlid A."/>
            <person name="Henrissat B."/>
            <person name="Grigoriev I.V."/>
            <person name="Hibbett D.S."/>
            <person name="Martin F."/>
        </authorList>
    </citation>
    <scope>NUCLEOTIDE SEQUENCE [LARGE SCALE GENOMIC DNA]</scope>
    <source>
        <strain evidence="8">MAFF 305830</strain>
    </source>
</reference>
<dbReference type="Proteomes" id="UP000054097">
    <property type="component" value="Unassembled WGS sequence"/>
</dbReference>
<evidence type="ECO:0000313" key="8">
    <source>
        <dbReference type="Proteomes" id="UP000054097"/>
    </source>
</evidence>